<accession>A0A0F3GVF4</accession>
<proteinExistence type="predicted"/>
<evidence type="ECO:0000313" key="2">
    <source>
        <dbReference type="Proteomes" id="UP000033423"/>
    </source>
</evidence>
<sequence>MVKCIVCNSRKGKRNCPSFGVLICSQCCGDKKGGEVDCPHDCFFFSTSKQYFTDKQTFNEAKNFERELNSIIGNEDDYLDVLQNIEFCIVSTYNKNRKLVDKDVQTALEYILEMGKAHITGVPSKYLTNLSPTVRGLVDYINDIIEFREAHGKRESLMDRLKCVYRVLQSVKDHYDPTDDRSYLNFIVEYVH</sequence>
<evidence type="ECO:0000313" key="1">
    <source>
        <dbReference type="EMBL" id="KJU85832.1"/>
    </source>
</evidence>
<organism evidence="1 2">
    <name type="scientific">Candidatus Magnetobacterium bavaricum</name>
    <dbReference type="NCBI Taxonomy" id="29290"/>
    <lineage>
        <taxon>Bacteria</taxon>
        <taxon>Pseudomonadati</taxon>
        <taxon>Nitrospirota</taxon>
        <taxon>Thermodesulfovibrionia</taxon>
        <taxon>Thermodesulfovibrionales</taxon>
        <taxon>Candidatus Magnetobacteriaceae</taxon>
        <taxon>Candidatus Magnetobacterium</taxon>
    </lineage>
</organism>
<name>A0A0F3GVF4_9BACT</name>
<dbReference type="AlphaFoldDB" id="A0A0F3GVF4"/>
<gene>
    <name evidence="1" type="ORF">MBAV_001971</name>
</gene>
<protein>
    <submittedName>
        <fullName evidence="1">Uncharacterized protein</fullName>
    </submittedName>
</protein>
<comment type="caution">
    <text evidence="1">The sequence shown here is derived from an EMBL/GenBank/DDBJ whole genome shotgun (WGS) entry which is preliminary data.</text>
</comment>
<dbReference type="EMBL" id="LACI01000847">
    <property type="protein sequence ID" value="KJU85832.1"/>
    <property type="molecule type" value="Genomic_DNA"/>
</dbReference>
<keyword evidence="2" id="KW-1185">Reference proteome</keyword>
<dbReference type="Proteomes" id="UP000033423">
    <property type="component" value="Unassembled WGS sequence"/>
</dbReference>
<reference evidence="1 2" key="1">
    <citation type="submission" date="2015-02" db="EMBL/GenBank/DDBJ databases">
        <title>Single-cell genomics of uncultivated deep-branching MTB reveals a conserved set of magnetosome genes.</title>
        <authorList>
            <person name="Kolinko S."/>
            <person name="Richter M."/>
            <person name="Glockner F.O."/>
            <person name="Brachmann A."/>
            <person name="Schuler D."/>
        </authorList>
    </citation>
    <scope>NUCLEOTIDE SEQUENCE [LARGE SCALE GENOMIC DNA]</scope>
    <source>
        <strain evidence="1">TM-1</strain>
    </source>
</reference>